<keyword evidence="3" id="KW-1185">Reference proteome</keyword>
<reference evidence="1 4" key="2">
    <citation type="submission" date="2018-05" db="EMBL/GenBank/DDBJ databases">
        <title>Evolution of GPA BGCs.</title>
        <authorList>
            <person name="Waglechner N."/>
            <person name="Wright G.D."/>
        </authorList>
    </citation>
    <scope>NUCLEOTIDE SEQUENCE [LARGE SCALE GENOMIC DNA]</scope>
    <source>
        <strain evidence="1 4">A82846</strain>
    </source>
</reference>
<dbReference type="OrthoDB" id="3694269at2"/>
<protein>
    <submittedName>
        <fullName evidence="2">Uncharacterized protein</fullName>
    </submittedName>
</protein>
<dbReference type="AlphaFoldDB" id="A0A1Y5Y0F1"/>
<dbReference type="Proteomes" id="UP000287547">
    <property type="component" value="Unassembled WGS sequence"/>
</dbReference>
<sequence length="66" mass="7258">MGYRDLTIRVFGNVSNCRYTALACEISARLAEVGLDRRAVLVTDDKITGAEMEIASRGSHICRVRG</sequence>
<name>A0A1Y5Y0F1_KIBAR</name>
<gene>
    <name evidence="1" type="ORF">DMH04_24200</name>
    <name evidence="2" type="ORF">SAMN05661093_06469</name>
</gene>
<evidence type="ECO:0000313" key="4">
    <source>
        <dbReference type="Proteomes" id="UP000287547"/>
    </source>
</evidence>
<reference evidence="2 3" key="1">
    <citation type="submission" date="2017-04" db="EMBL/GenBank/DDBJ databases">
        <authorList>
            <person name="Afonso C.L."/>
            <person name="Miller P.J."/>
            <person name="Scott M.A."/>
            <person name="Spackman E."/>
            <person name="Goraichik I."/>
            <person name="Dimitrov K.M."/>
            <person name="Suarez D.L."/>
            <person name="Swayne D.E."/>
        </authorList>
    </citation>
    <scope>NUCLEOTIDE SEQUENCE [LARGE SCALE GENOMIC DNA]</scope>
    <source>
        <strain evidence="2 3">DSM 43828</strain>
    </source>
</reference>
<dbReference type="RefSeq" id="WP_037273134.1">
    <property type="nucleotide sequence ID" value="NZ_QHKI01000020.1"/>
</dbReference>
<dbReference type="EMBL" id="QHKI01000020">
    <property type="protein sequence ID" value="RSM83229.1"/>
    <property type="molecule type" value="Genomic_DNA"/>
</dbReference>
<evidence type="ECO:0000313" key="1">
    <source>
        <dbReference type="EMBL" id="RSM83229.1"/>
    </source>
</evidence>
<organism evidence="2 3">
    <name type="scientific">Kibdelosporangium aridum</name>
    <dbReference type="NCBI Taxonomy" id="2030"/>
    <lineage>
        <taxon>Bacteria</taxon>
        <taxon>Bacillati</taxon>
        <taxon>Actinomycetota</taxon>
        <taxon>Actinomycetes</taxon>
        <taxon>Pseudonocardiales</taxon>
        <taxon>Pseudonocardiaceae</taxon>
        <taxon>Kibdelosporangium</taxon>
    </lineage>
</organism>
<accession>A0A1Y5Y0F1</accession>
<evidence type="ECO:0000313" key="3">
    <source>
        <dbReference type="Proteomes" id="UP000192674"/>
    </source>
</evidence>
<proteinExistence type="predicted"/>
<dbReference type="EMBL" id="FWXV01000006">
    <property type="protein sequence ID" value="SMD20530.1"/>
    <property type="molecule type" value="Genomic_DNA"/>
</dbReference>
<dbReference type="Proteomes" id="UP000192674">
    <property type="component" value="Unassembled WGS sequence"/>
</dbReference>
<evidence type="ECO:0000313" key="2">
    <source>
        <dbReference type="EMBL" id="SMD20530.1"/>
    </source>
</evidence>